<feature type="region of interest" description="Disordered" evidence="1">
    <location>
        <begin position="19"/>
        <end position="73"/>
    </location>
</feature>
<proteinExistence type="predicted"/>
<feature type="compositionally biased region" description="Polar residues" evidence="1">
    <location>
        <begin position="317"/>
        <end position="329"/>
    </location>
</feature>
<feature type="compositionally biased region" description="Basic and acidic residues" evidence="1">
    <location>
        <begin position="36"/>
        <end position="45"/>
    </location>
</feature>
<accession>A0A2T3IFR7</accession>
<gene>
    <name evidence="2" type="ORF">CTM88_18205</name>
</gene>
<dbReference type="EMBL" id="PYMK01000025">
    <property type="protein sequence ID" value="PSU25143.1"/>
    <property type="molecule type" value="Genomic_DNA"/>
</dbReference>
<evidence type="ECO:0000313" key="3">
    <source>
        <dbReference type="Proteomes" id="UP000240254"/>
    </source>
</evidence>
<dbReference type="AlphaFoldDB" id="A0A2T3IFR7"/>
<comment type="caution">
    <text evidence="2">The sequence shown here is derived from an EMBL/GenBank/DDBJ whole genome shotgun (WGS) entry which is preliminary data.</text>
</comment>
<protein>
    <submittedName>
        <fullName evidence="2">Uncharacterized protein</fullName>
    </submittedName>
</protein>
<reference evidence="2 3" key="1">
    <citation type="submission" date="2018-03" db="EMBL/GenBank/DDBJ databases">
        <title>Whole genome sequencing of Histamine producing bacteria.</title>
        <authorList>
            <person name="Butler K."/>
        </authorList>
    </citation>
    <scope>NUCLEOTIDE SEQUENCE [LARGE SCALE GENOMIC DNA]</scope>
    <source>
        <strain evidence="2 3">BS2</strain>
    </source>
</reference>
<organism evidence="2 3">
    <name type="scientific">Photobacterium aquimaris</name>
    <dbReference type="NCBI Taxonomy" id="512643"/>
    <lineage>
        <taxon>Bacteria</taxon>
        <taxon>Pseudomonadati</taxon>
        <taxon>Pseudomonadota</taxon>
        <taxon>Gammaproteobacteria</taxon>
        <taxon>Vibrionales</taxon>
        <taxon>Vibrionaceae</taxon>
        <taxon>Photobacterium</taxon>
    </lineage>
</organism>
<feature type="region of interest" description="Disordered" evidence="1">
    <location>
        <begin position="310"/>
        <end position="330"/>
    </location>
</feature>
<sequence>MKKTLIAVVVGLVLTGCGGGGDDENPSIDQPGIENPKPEIEKPEPEVEQPSPEDNVGGSFEEPRPLNTVGGNNLITDDTGNNFYYIDLVKGDVIYLYLDTQQARSNTKYDQYIKSLSIFSGDSLTADVESLITTTYSSTVVYESDKVQRIIINAAIEGNLYASIDHCDKSKNKGVLGSPANPIKITQKDIDEAKEFTTSKNVLESYYVIDAKDDATYTFKTPIVYNSDESSEEWSMYQAQRTCEDYAAYDEEYGDSYYVGLSTDKGKTYNCKFKQTRGLSNGVFNLKYEIEDYYSDKIVSTTFKIIEESRPDIESPDTGNTGQLENNYGGTADSPAKISIKGNNIIELGEENNHFYIDVKAGDRLYLHAVLDTPYSEEWVKTCNANGGEGISIAGIDTVFLETSCTNTLIHDVTKDGTYFVRTAFDGAIAGNLYADIVRDGDPSTIGTLGRPSNPILVKFDEYYTLGRNQLNNYYFFETLTDDYKIPVIAYLDEHVNDWLVSDTHYKKLSFGVSEDSGFTYNKSLFSRIYAPYADTYIFTINYAKGDGTNYTGNFLVSEPEEIRPY</sequence>
<evidence type="ECO:0000256" key="1">
    <source>
        <dbReference type="SAM" id="MobiDB-lite"/>
    </source>
</evidence>
<dbReference type="Proteomes" id="UP000240254">
    <property type="component" value="Unassembled WGS sequence"/>
</dbReference>
<name>A0A2T3IFR7_9GAMM</name>
<dbReference type="PROSITE" id="PS51257">
    <property type="entry name" value="PROKAR_LIPOPROTEIN"/>
    <property type="match status" value="1"/>
</dbReference>
<dbReference type="RefSeq" id="WP_065177102.1">
    <property type="nucleotide sequence ID" value="NZ_LZFA01000049.1"/>
</dbReference>
<evidence type="ECO:0000313" key="2">
    <source>
        <dbReference type="EMBL" id="PSU25143.1"/>
    </source>
</evidence>